<proteinExistence type="predicted"/>
<feature type="region of interest" description="Disordered" evidence="1">
    <location>
        <begin position="36"/>
        <end position="57"/>
    </location>
</feature>
<evidence type="ECO:0000313" key="3">
    <source>
        <dbReference type="Proteomes" id="UP000499080"/>
    </source>
</evidence>
<comment type="caution">
    <text evidence="2">The sequence shown here is derived from an EMBL/GenBank/DDBJ whole genome shotgun (WGS) entry which is preliminary data.</text>
</comment>
<reference evidence="2 3" key="1">
    <citation type="journal article" date="2019" name="Sci. Rep.">
        <title>Orb-weaving spider Araneus ventricosus genome elucidates the spidroin gene catalogue.</title>
        <authorList>
            <person name="Kono N."/>
            <person name="Nakamura H."/>
            <person name="Ohtoshi R."/>
            <person name="Moran D.A.P."/>
            <person name="Shinohara A."/>
            <person name="Yoshida Y."/>
            <person name="Fujiwara M."/>
            <person name="Mori M."/>
            <person name="Tomita M."/>
            <person name="Arakawa K."/>
        </authorList>
    </citation>
    <scope>NUCLEOTIDE SEQUENCE [LARGE SCALE GENOMIC DNA]</scope>
</reference>
<dbReference type="EMBL" id="BGPR01013024">
    <property type="protein sequence ID" value="GBN58918.1"/>
    <property type="molecule type" value="Genomic_DNA"/>
</dbReference>
<keyword evidence="3" id="KW-1185">Reference proteome</keyword>
<evidence type="ECO:0000256" key="1">
    <source>
        <dbReference type="SAM" id="MobiDB-lite"/>
    </source>
</evidence>
<evidence type="ECO:0000313" key="2">
    <source>
        <dbReference type="EMBL" id="GBN58918.1"/>
    </source>
</evidence>
<feature type="compositionally biased region" description="Polar residues" evidence="1">
    <location>
        <begin position="44"/>
        <end position="57"/>
    </location>
</feature>
<gene>
    <name evidence="2" type="ORF">AVEN_123924_1</name>
</gene>
<accession>A0A4Y2Q437</accession>
<dbReference type="Proteomes" id="UP000499080">
    <property type="component" value="Unassembled WGS sequence"/>
</dbReference>
<sequence length="133" mass="14622">MDEQPLLLAPFSPISSVNQVPHTHVLTPVTVTARQSRWRGVMETPSTPRDPTETSHSCQFRPVSTLMTSSGVECSWMVGLISVGVECPSAEVVQKFGEEGAGLGVVLLIKQRLKIRKRVFQNSPRIPSKIDIN</sequence>
<name>A0A4Y2Q437_ARAVE</name>
<organism evidence="2 3">
    <name type="scientific">Araneus ventricosus</name>
    <name type="common">Orbweaver spider</name>
    <name type="synonym">Epeira ventricosa</name>
    <dbReference type="NCBI Taxonomy" id="182803"/>
    <lineage>
        <taxon>Eukaryota</taxon>
        <taxon>Metazoa</taxon>
        <taxon>Ecdysozoa</taxon>
        <taxon>Arthropoda</taxon>
        <taxon>Chelicerata</taxon>
        <taxon>Arachnida</taxon>
        <taxon>Araneae</taxon>
        <taxon>Araneomorphae</taxon>
        <taxon>Entelegynae</taxon>
        <taxon>Araneoidea</taxon>
        <taxon>Araneidae</taxon>
        <taxon>Araneus</taxon>
    </lineage>
</organism>
<dbReference type="AlphaFoldDB" id="A0A4Y2Q437"/>
<protein>
    <submittedName>
        <fullName evidence="2">Uncharacterized protein</fullName>
    </submittedName>
</protein>